<name>A0A1T5P989_9BACT</name>
<evidence type="ECO:0008006" key="4">
    <source>
        <dbReference type="Google" id="ProtNLM"/>
    </source>
</evidence>
<keyword evidence="1" id="KW-0472">Membrane</keyword>
<dbReference type="STRING" id="393003.SAMN05660461_5034"/>
<accession>A0A1T5P989</accession>
<keyword evidence="1" id="KW-0812">Transmembrane</keyword>
<dbReference type="AlphaFoldDB" id="A0A1T5P989"/>
<dbReference type="Proteomes" id="UP000190166">
    <property type="component" value="Unassembled WGS sequence"/>
</dbReference>
<dbReference type="EMBL" id="FUZZ01000004">
    <property type="protein sequence ID" value="SKD09153.1"/>
    <property type="molecule type" value="Genomic_DNA"/>
</dbReference>
<sequence>MELVNRLIAPTPPFFVKVRNIGLILTALAAAVIGLPLQLPSIVGEVAQVLAVAGSIMTGVSQAAVKNE</sequence>
<evidence type="ECO:0000256" key="1">
    <source>
        <dbReference type="SAM" id="Phobius"/>
    </source>
</evidence>
<feature type="transmembrane region" description="Helical" evidence="1">
    <location>
        <begin position="21"/>
        <end position="40"/>
    </location>
</feature>
<evidence type="ECO:0000313" key="2">
    <source>
        <dbReference type="EMBL" id="SKD09153.1"/>
    </source>
</evidence>
<dbReference type="RefSeq" id="WP_079472294.1">
    <property type="nucleotide sequence ID" value="NZ_FUZZ01000004.1"/>
</dbReference>
<protein>
    <recommendedName>
        <fullName evidence="4">Holin</fullName>
    </recommendedName>
</protein>
<proteinExistence type="predicted"/>
<gene>
    <name evidence="2" type="ORF">SAMN05660461_5034</name>
</gene>
<keyword evidence="3" id="KW-1185">Reference proteome</keyword>
<reference evidence="2 3" key="1">
    <citation type="submission" date="2017-02" db="EMBL/GenBank/DDBJ databases">
        <authorList>
            <person name="Peterson S.W."/>
        </authorList>
    </citation>
    <scope>NUCLEOTIDE SEQUENCE [LARGE SCALE GENOMIC DNA]</scope>
    <source>
        <strain evidence="2 3">DSM 18108</strain>
    </source>
</reference>
<evidence type="ECO:0000313" key="3">
    <source>
        <dbReference type="Proteomes" id="UP000190166"/>
    </source>
</evidence>
<organism evidence="2 3">
    <name type="scientific">Chitinophaga ginsengisegetis</name>
    <dbReference type="NCBI Taxonomy" id="393003"/>
    <lineage>
        <taxon>Bacteria</taxon>
        <taxon>Pseudomonadati</taxon>
        <taxon>Bacteroidota</taxon>
        <taxon>Chitinophagia</taxon>
        <taxon>Chitinophagales</taxon>
        <taxon>Chitinophagaceae</taxon>
        <taxon>Chitinophaga</taxon>
    </lineage>
</organism>
<keyword evidence="1" id="KW-1133">Transmembrane helix</keyword>